<dbReference type="PANTHER" id="PTHR11487:SF0">
    <property type="entry name" value="S-ACYL FATTY ACID SYNTHASE THIOESTERASE, MEDIUM CHAIN"/>
    <property type="match status" value="1"/>
</dbReference>
<dbReference type="Pfam" id="PF00975">
    <property type="entry name" value="Thioesterase"/>
    <property type="match status" value="1"/>
</dbReference>
<gene>
    <name evidence="5" type="ORF">DFR68_1139</name>
</gene>
<proteinExistence type="inferred from homology"/>
<comment type="caution">
    <text evidence="5">The sequence shown here is derived from an EMBL/GenBank/DDBJ whole genome shotgun (WGS) entry which is preliminary data.</text>
</comment>
<accession>A0A370GPK8</accession>
<sequence>MNDQMLSVLRPRPVDNPQLCMYLLHHAGGSHTIFRSWIPLFPPAWEIRLVVAPGRGKAAAHPAVRDLDLVNAALADHLAARHDDVPYALFGHSMGALAAFGAALRVQESGHRPPEWVGVSGHPGPFHSLTRSGPRLYQLAPDDLRGVLLAMGGLPERILRDDWIWERIQAVVRADLEAAESWRPRTPAVLDRPMSAFCGADDPVASTADTVNWAPHSTNFLGTRTFPGGHFYFAGEHTRLVAQLVTDVHIALGNESAEDPIPQM</sequence>
<dbReference type="Proteomes" id="UP000255355">
    <property type="component" value="Unassembled WGS sequence"/>
</dbReference>
<evidence type="ECO:0000313" key="6">
    <source>
        <dbReference type="Proteomes" id="UP000255355"/>
    </source>
</evidence>
<evidence type="ECO:0000259" key="4">
    <source>
        <dbReference type="Pfam" id="PF00975"/>
    </source>
</evidence>
<name>A0A370GPK8_9NOCA</name>
<evidence type="ECO:0000313" key="5">
    <source>
        <dbReference type="EMBL" id="RDI45240.1"/>
    </source>
</evidence>
<dbReference type="STRING" id="1210089.GCA_001613165_03033"/>
<dbReference type="AlphaFoldDB" id="A0A370GPK8"/>
<dbReference type="InterPro" id="IPR029058">
    <property type="entry name" value="AB_hydrolase_fold"/>
</dbReference>
<reference evidence="5 6" key="1">
    <citation type="submission" date="2018-07" db="EMBL/GenBank/DDBJ databases">
        <title>Genomic Encyclopedia of Type Strains, Phase IV (KMG-IV): sequencing the most valuable type-strain genomes for metagenomic binning, comparative biology and taxonomic classification.</title>
        <authorList>
            <person name="Goeker M."/>
        </authorList>
    </citation>
    <scope>NUCLEOTIDE SEQUENCE [LARGE SCALE GENOMIC DNA]</scope>
    <source>
        <strain evidence="5 6">DSM 44952</strain>
    </source>
</reference>
<dbReference type="Gene3D" id="3.40.50.1820">
    <property type="entry name" value="alpha/beta hydrolase"/>
    <property type="match status" value="1"/>
</dbReference>
<keyword evidence="6" id="KW-1185">Reference proteome</keyword>
<evidence type="ECO:0000256" key="3">
    <source>
        <dbReference type="ARBA" id="ARBA00024293"/>
    </source>
</evidence>
<evidence type="ECO:0000256" key="1">
    <source>
        <dbReference type="ARBA" id="ARBA00007169"/>
    </source>
</evidence>
<organism evidence="5 6">
    <name type="scientific">Nocardia mexicana</name>
    <dbReference type="NCBI Taxonomy" id="279262"/>
    <lineage>
        <taxon>Bacteria</taxon>
        <taxon>Bacillati</taxon>
        <taxon>Actinomycetota</taxon>
        <taxon>Actinomycetes</taxon>
        <taxon>Mycobacteriales</taxon>
        <taxon>Nocardiaceae</taxon>
        <taxon>Nocardia</taxon>
    </lineage>
</organism>
<comment type="similarity">
    <text evidence="1">Belongs to the thioesterase family.</text>
</comment>
<dbReference type="OrthoDB" id="3543921at2"/>
<feature type="domain" description="Thioesterase" evidence="4">
    <location>
        <begin position="22"/>
        <end position="242"/>
    </location>
</feature>
<dbReference type="InterPro" id="IPR012223">
    <property type="entry name" value="TEII"/>
</dbReference>
<evidence type="ECO:0000256" key="2">
    <source>
        <dbReference type="ARBA" id="ARBA00015007"/>
    </source>
</evidence>
<dbReference type="InterPro" id="IPR001031">
    <property type="entry name" value="Thioesterase"/>
</dbReference>
<dbReference type="EMBL" id="QQAZ01000013">
    <property type="protein sequence ID" value="RDI45240.1"/>
    <property type="molecule type" value="Genomic_DNA"/>
</dbReference>
<comment type="catalytic activity">
    <reaction evidence="3">
        <text>a fatty acyl-CoA + H2O = a fatty acid + CoA + H(+)</text>
        <dbReference type="Rhea" id="RHEA:16781"/>
        <dbReference type="ChEBI" id="CHEBI:15377"/>
        <dbReference type="ChEBI" id="CHEBI:15378"/>
        <dbReference type="ChEBI" id="CHEBI:28868"/>
        <dbReference type="ChEBI" id="CHEBI:57287"/>
        <dbReference type="ChEBI" id="CHEBI:77636"/>
    </reaction>
</comment>
<protein>
    <recommendedName>
        <fullName evidence="2">Thioesterase TesA</fullName>
    </recommendedName>
</protein>
<dbReference type="RefSeq" id="WP_068019833.1">
    <property type="nucleotide sequence ID" value="NZ_QQAZ01000013.1"/>
</dbReference>
<dbReference type="SUPFAM" id="SSF53474">
    <property type="entry name" value="alpha/beta-Hydrolases"/>
    <property type="match status" value="1"/>
</dbReference>
<dbReference type="PANTHER" id="PTHR11487">
    <property type="entry name" value="THIOESTERASE"/>
    <property type="match status" value="1"/>
</dbReference>
<dbReference type="GO" id="GO:0008610">
    <property type="term" value="P:lipid biosynthetic process"/>
    <property type="evidence" value="ECO:0007669"/>
    <property type="project" value="TreeGrafter"/>
</dbReference>